<dbReference type="GeneID" id="14916154"/>
<reference evidence="2 3" key="1">
    <citation type="journal article" date="2013" name="Genome Biol.">
        <title>Genome of Acanthamoeba castellanii highlights extensive lateral gene transfer and early evolution of tyrosine kinase signaling.</title>
        <authorList>
            <person name="Clarke M."/>
            <person name="Lohan A.J."/>
            <person name="Liu B."/>
            <person name="Lagkouvardos I."/>
            <person name="Roy S."/>
            <person name="Zafar N."/>
            <person name="Bertelli C."/>
            <person name="Schilde C."/>
            <person name="Kianianmomeni A."/>
            <person name="Burglin T.R."/>
            <person name="Frech C."/>
            <person name="Turcotte B."/>
            <person name="Kopec K.O."/>
            <person name="Synnott J.M."/>
            <person name="Choo C."/>
            <person name="Paponov I."/>
            <person name="Finkler A."/>
            <person name="Soon Heng Tan C."/>
            <person name="Hutchins A.P."/>
            <person name="Weinmeier T."/>
            <person name="Rattei T."/>
            <person name="Chu J.S."/>
            <person name="Gimenez G."/>
            <person name="Irimia M."/>
            <person name="Rigden D.J."/>
            <person name="Fitzpatrick D.A."/>
            <person name="Lorenzo-Morales J."/>
            <person name="Bateman A."/>
            <person name="Chiu C.H."/>
            <person name="Tang P."/>
            <person name="Hegemann P."/>
            <person name="Fromm H."/>
            <person name="Raoult D."/>
            <person name="Greub G."/>
            <person name="Miranda-Saavedra D."/>
            <person name="Chen N."/>
            <person name="Nash P."/>
            <person name="Ginger M.L."/>
            <person name="Horn M."/>
            <person name="Schaap P."/>
            <person name="Caler L."/>
            <person name="Loftus B."/>
        </authorList>
    </citation>
    <scope>NUCLEOTIDE SEQUENCE [LARGE SCALE GENOMIC DNA]</scope>
    <source>
        <strain evidence="2 3">Neff</strain>
    </source>
</reference>
<evidence type="ECO:0000313" key="3">
    <source>
        <dbReference type="Proteomes" id="UP000011083"/>
    </source>
</evidence>
<evidence type="ECO:0000313" key="2">
    <source>
        <dbReference type="EMBL" id="ELR15546.1"/>
    </source>
</evidence>
<gene>
    <name evidence="2" type="ORF">ACA1_163950</name>
</gene>
<feature type="region of interest" description="Disordered" evidence="1">
    <location>
        <begin position="1"/>
        <end position="27"/>
    </location>
</feature>
<organism evidence="2 3">
    <name type="scientific">Acanthamoeba castellanii (strain ATCC 30010 / Neff)</name>
    <dbReference type="NCBI Taxonomy" id="1257118"/>
    <lineage>
        <taxon>Eukaryota</taxon>
        <taxon>Amoebozoa</taxon>
        <taxon>Discosea</taxon>
        <taxon>Longamoebia</taxon>
        <taxon>Centramoebida</taxon>
        <taxon>Acanthamoebidae</taxon>
        <taxon>Acanthamoeba</taxon>
    </lineage>
</organism>
<name>L8GTV9_ACACF</name>
<sequence length="124" mass="13932">MDLSKEEERLMRRRTPSGGAAPGGAVTKKVVEAPKMAIRSPSGRADRVRVELVTPSNHANVLRSTEVELNKGRIPMRRLMDEWYMRKPIWVDADLPVGLHPDGFSDVEFVGIDKVRLIDEPSNK</sequence>
<dbReference type="KEGG" id="acan:ACA1_163950"/>
<dbReference type="Proteomes" id="UP000011083">
    <property type="component" value="Unassembled WGS sequence"/>
</dbReference>
<protein>
    <submittedName>
        <fullName evidence="2">Uncharacterized protein</fullName>
    </submittedName>
</protein>
<accession>L8GTV9</accession>
<dbReference type="EMBL" id="KB008026">
    <property type="protein sequence ID" value="ELR15546.1"/>
    <property type="molecule type" value="Genomic_DNA"/>
</dbReference>
<evidence type="ECO:0000256" key="1">
    <source>
        <dbReference type="SAM" id="MobiDB-lite"/>
    </source>
</evidence>
<proteinExistence type="predicted"/>
<dbReference type="AlphaFoldDB" id="L8GTV9"/>
<dbReference type="RefSeq" id="XP_004337559.1">
    <property type="nucleotide sequence ID" value="XM_004337511.1"/>
</dbReference>
<dbReference type="VEuPathDB" id="AmoebaDB:ACA1_163950"/>
<keyword evidence="3" id="KW-1185">Reference proteome</keyword>
<feature type="compositionally biased region" description="Basic and acidic residues" evidence="1">
    <location>
        <begin position="1"/>
        <end position="10"/>
    </location>
</feature>